<reference evidence="4" key="2">
    <citation type="submission" date="2025-04" db="UniProtKB">
        <authorList>
            <consortium name="RefSeq"/>
        </authorList>
    </citation>
    <scope>IDENTIFICATION</scope>
    <source>
        <strain evidence="4">USDA-PBARC FA_bdor</strain>
        <tissue evidence="4">Whole organism</tissue>
    </source>
</reference>
<dbReference type="EMBL" id="GBYB01011831">
    <property type="protein sequence ID" value="JAG81598.1"/>
    <property type="molecule type" value="Transcribed_RNA"/>
</dbReference>
<organism evidence="2">
    <name type="scientific">Fopius arisanus</name>
    <dbReference type="NCBI Taxonomy" id="64838"/>
    <lineage>
        <taxon>Eukaryota</taxon>
        <taxon>Metazoa</taxon>
        <taxon>Ecdysozoa</taxon>
        <taxon>Arthropoda</taxon>
        <taxon>Hexapoda</taxon>
        <taxon>Insecta</taxon>
        <taxon>Pterygota</taxon>
        <taxon>Neoptera</taxon>
        <taxon>Endopterygota</taxon>
        <taxon>Hymenoptera</taxon>
        <taxon>Apocrita</taxon>
        <taxon>Ichneumonoidea</taxon>
        <taxon>Braconidae</taxon>
        <taxon>Opiinae</taxon>
        <taxon>Fopius</taxon>
    </lineage>
</organism>
<name>A0A0C9RVT6_9HYME</name>
<protein>
    <submittedName>
        <fullName evidence="2">Cuta_1 protein</fullName>
    </submittedName>
    <submittedName>
        <fullName evidence="4">Protein CutA homolog</fullName>
    </submittedName>
</protein>
<dbReference type="GeneID" id="105265149"/>
<dbReference type="PANTHER" id="PTHR23419">
    <property type="entry name" value="DIVALENT CATION TOLERANCE CUTA-RELATED"/>
    <property type="match status" value="1"/>
</dbReference>
<dbReference type="SUPFAM" id="SSF54913">
    <property type="entry name" value="GlnB-like"/>
    <property type="match status" value="1"/>
</dbReference>
<comment type="similarity">
    <text evidence="1">Belongs to the CutA family.</text>
</comment>
<dbReference type="RefSeq" id="XP_011300800.1">
    <property type="nucleotide sequence ID" value="XM_011302498.1"/>
</dbReference>
<evidence type="ECO:0000256" key="1">
    <source>
        <dbReference type="ARBA" id="ARBA00010169"/>
    </source>
</evidence>
<dbReference type="OrthoDB" id="2017693at2759"/>
<dbReference type="PANTHER" id="PTHR23419:SF8">
    <property type="entry name" value="FI09726P"/>
    <property type="match status" value="1"/>
</dbReference>
<dbReference type="Proteomes" id="UP000694866">
    <property type="component" value="Unplaced"/>
</dbReference>
<evidence type="ECO:0000313" key="4">
    <source>
        <dbReference type="RefSeq" id="XP_011300800.1"/>
    </source>
</evidence>
<reference evidence="2" key="1">
    <citation type="submission" date="2015-01" db="EMBL/GenBank/DDBJ databases">
        <title>Transcriptome Assembly of Fopius arisanus.</title>
        <authorList>
            <person name="Geib S."/>
        </authorList>
    </citation>
    <scope>NUCLEOTIDE SEQUENCE</scope>
</reference>
<gene>
    <name evidence="2" type="primary">cuta_1</name>
    <name evidence="4" type="synonym">LOC105265149</name>
    <name evidence="2" type="ORF">g.10455</name>
</gene>
<sequence>MTLFSFRQFGLKAQKAMCSFSNIYSVAYVTVPSDEIAKKLAHGIVKSQLAACVNIIPQVKSVYEWKGEVNEENELLLMIKTRTETVGNLTKYVKENHPYELCEVISLPIDNGNEEYLKWIGEIVPQSSKNPGKNIQIK</sequence>
<accession>A0A9R1T162</accession>
<evidence type="ECO:0000313" key="2">
    <source>
        <dbReference type="EMBL" id="JAG81598.1"/>
    </source>
</evidence>
<dbReference type="GO" id="GO:0010038">
    <property type="term" value="P:response to metal ion"/>
    <property type="evidence" value="ECO:0007669"/>
    <property type="project" value="InterPro"/>
</dbReference>
<dbReference type="Gene3D" id="3.30.70.120">
    <property type="match status" value="1"/>
</dbReference>
<accession>A0A0C9RVT6</accession>
<dbReference type="CTD" id="51596"/>
<proteinExistence type="inferred from homology"/>
<dbReference type="KEGG" id="fas:105265149"/>
<evidence type="ECO:0000313" key="3">
    <source>
        <dbReference type="Proteomes" id="UP000694866"/>
    </source>
</evidence>
<dbReference type="GO" id="GO:0005507">
    <property type="term" value="F:copper ion binding"/>
    <property type="evidence" value="ECO:0007669"/>
    <property type="project" value="TreeGrafter"/>
</dbReference>
<dbReference type="AlphaFoldDB" id="A0A0C9RVT6"/>
<keyword evidence="3" id="KW-1185">Reference proteome</keyword>
<dbReference type="InterPro" id="IPR015867">
    <property type="entry name" value="N-reg_PII/ATP_PRibTrfase_C"/>
</dbReference>
<dbReference type="InterPro" id="IPR011322">
    <property type="entry name" value="N-reg_PII-like_a/b"/>
</dbReference>
<dbReference type="InterPro" id="IPR004323">
    <property type="entry name" value="Ion_tolerance_CutA"/>
</dbReference>
<dbReference type="Pfam" id="PF03091">
    <property type="entry name" value="CutA1"/>
    <property type="match status" value="1"/>
</dbReference>